<keyword evidence="7 9" id="KW-0472">Membrane</keyword>
<sequence>MAAKNSSFSICRVQTMQSLALESFPIAYLVGGCLIGLSIALTWVFAGRQVDASDVIANLQAGRMRLWQVVFLVFMVIGGWAAAFLLPLTGLTSRATSQALSGGVALLLIGAFLVGVGMRLAAGIGMGPEVHGLARLAPRAIVALAIFACSAFLTLTVFGPSS</sequence>
<keyword evidence="3" id="KW-1003">Cell membrane</keyword>
<dbReference type="EMBL" id="LT960614">
    <property type="protein sequence ID" value="SON56002.1"/>
    <property type="molecule type" value="Genomic_DNA"/>
</dbReference>
<organism evidence="10 11">
    <name type="scientific">Hartmannibacter diazotrophicus</name>
    <dbReference type="NCBI Taxonomy" id="1482074"/>
    <lineage>
        <taxon>Bacteria</taxon>
        <taxon>Pseudomonadati</taxon>
        <taxon>Pseudomonadota</taxon>
        <taxon>Alphaproteobacteria</taxon>
        <taxon>Hyphomicrobiales</taxon>
        <taxon>Pleomorphomonadaceae</taxon>
        <taxon>Hartmannibacter</taxon>
    </lineage>
</organism>
<evidence type="ECO:0000256" key="9">
    <source>
        <dbReference type="SAM" id="Phobius"/>
    </source>
</evidence>
<protein>
    <submittedName>
        <fullName evidence="10">Putative transporter component</fullName>
    </submittedName>
</protein>
<comment type="subcellular location">
    <subcellularLocation>
        <location evidence="1">Cell inner membrane</location>
        <topology evidence="1">Multi-pass membrane protein</topology>
    </subcellularLocation>
</comment>
<dbReference type="PROSITE" id="PS51257">
    <property type="entry name" value="PROKAR_LIPOPROTEIN"/>
    <property type="match status" value="1"/>
</dbReference>
<reference evidence="11" key="1">
    <citation type="submission" date="2017-09" db="EMBL/GenBank/DDBJ databases">
        <title>Genome sequence of Nannocystis excedens DSM 71.</title>
        <authorList>
            <person name="Blom J."/>
        </authorList>
    </citation>
    <scope>NUCLEOTIDE SEQUENCE [LARGE SCALE GENOMIC DNA]</scope>
    <source>
        <strain evidence="11">type strain: E19</strain>
    </source>
</reference>
<dbReference type="PANTHER" id="PTHR30574:SF1">
    <property type="entry name" value="SULPHUR TRANSPORT DOMAIN-CONTAINING PROTEIN"/>
    <property type="match status" value="1"/>
</dbReference>
<name>A0A2C9D6R0_9HYPH</name>
<keyword evidence="6 9" id="KW-1133">Transmembrane helix</keyword>
<keyword evidence="5 9" id="KW-0812">Transmembrane</keyword>
<evidence type="ECO:0000313" key="11">
    <source>
        <dbReference type="Proteomes" id="UP000223606"/>
    </source>
</evidence>
<dbReference type="InterPro" id="IPR007272">
    <property type="entry name" value="Sulf_transp_TsuA/YedE"/>
</dbReference>
<feature type="transmembrane region" description="Helical" evidence="9">
    <location>
        <begin position="136"/>
        <end position="158"/>
    </location>
</feature>
<gene>
    <name evidence="10" type="ORF">HDIA_2461</name>
</gene>
<dbReference type="KEGG" id="hdi:HDIA_2461"/>
<evidence type="ECO:0000256" key="2">
    <source>
        <dbReference type="ARBA" id="ARBA00022448"/>
    </source>
</evidence>
<evidence type="ECO:0000256" key="5">
    <source>
        <dbReference type="ARBA" id="ARBA00022692"/>
    </source>
</evidence>
<keyword evidence="2" id="KW-0813">Transport</keyword>
<dbReference type="AlphaFoldDB" id="A0A2C9D6R0"/>
<evidence type="ECO:0000256" key="1">
    <source>
        <dbReference type="ARBA" id="ARBA00004429"/>
    </source>
</evidence>
<dbReference type="RefSeq" id="WP_157775554.1">
    <property type="nucleotide sequence ID" value="NZ_LT960614.1"/>
</dbReference>
<evidence type="ECO:0000256" key="6">
    <source>
        <dbReference type="ARBA" id="ARBA00022989"/>
    </source>
</evidence>
<proteinExistence type="inferred from homology"/>
<dbReference type="OrthoDB" id="9814020at2"/>
<dbReference type="GO" id="GO:0005886">
    <property type="term" value="C:plasma membrane"/>
    <property type="evidence" value="ECO:0007669"/>
    <property type="project" value="UniProtKB-SubCell"/>
</dbReference>
<evidence type="ECO:0000256" key="3">
    <source>
        <dbReference type="ARBA" id="ARBA00022475"/>
    </source>
</evidence>
<accession>A0A2C9D6R0</accession>
<evidence type="ECO:0000256" key="4">
    <source>
        <dbReference type="ARBA" id="ARBA00022519"/>
    </source>
</evidence>
<dbReference type="PANTHER" id="PTHR30574">
    <property type="entry name" value="INNER MEMBRANE PROTEIN YEDE"/>
    <property type="match status" value="1"/>
</dbReference>
<feature type="transmembrane region" description="Helical" evidence="9">
    <location>
        <begin position="26"/>
        <end position="46"/>
    </location>
</feature>
<keyword evidence="11" id="KW-1185">Reference proteome</keyword>
<evidence type="ECO:0000256" key="8">
    <source>
        <dbReference type="ARBA" id="ARBA00035655"/>
    </source>
</evidence>
<evidence type="ECO:0000313" key="10">
    <source>
        <dbReference type="EMBL" id="SON56002.1"/>
    </source>
</evidence>
<feature type="transmembrane region" description="Helical" evidence="9">
    <location>
        <begin position="100"/>
        <end position="124"/>
    </location>
</feature>
<evidence type="ECO:0000256" key="7">
    <source>
        <dbReference type="ARBA" id="ARBA00023136"/>
    </source>
</evidence>
<comment type="similarity">
    <text evidence="8">Belongs to the TsuA/YedE (TC 9.B.102) family.</text>
</comment>
<feature type="transmembrane region" description="Helical" evidence="9">
    <location>
        <begin position="66"/>
        <end position="88"/>
    </location>
</feature>
<dbReference type="Proteomes" id="UP000223606">
    <property type="component" value="Chromosome 1"/>
</dbReference>
<keyword evidence="4" id="KW-0997">Cell inner membrane</keyword>